<dbReference type="AlphaFoldDB" id="A0AAD5Q020"/>
<organism evidence="1 2">
    <name type="scientific">Daphnia sinensis</name>
    <dbReference type="NCBI Taxonomy" id="1820382"/>
    <lineage>
        <taxon>Eukaryota</taxon>
        <taxon>Metazoa</taxon>
        <taxon>Ecdysozoa</taxon>
        <taxon>Arthropoda</taxon>
        <taxon>Crustacea</taxon>
        <taxon>Branchiopoda</taxon>
        <taxon>Diplostraca</taxon>
        <taxon>Cladocera</taxon>
        <taxon>Anomopoda</taxon>
        <taxon>Daphniidae</taxon>
        <taxon>Daphnia</taxon>
        <taxon>Daphnia similis group</taxon>
    </lineage>
</organism>
<comment type="caution">
    <text evidence="1">The sequence shown here is derived from an EMBL/GenBank/DDBJ whole genome shotgun (WGS) entry which is preliminary data.</text>
</comment>
<accession>A0AAD5Q020</accession>
<dbReference type="Proteomes" id="UP000820818">
    <property type="component" value="Linkage Group LG1"/>
</dbReference>
<sequence>MYSARTSRGERGGFSHKDVMPDACTMIHVIRHIAKQMPGAQRHFCCAKLVIYFLDRAGFAGFIHLTSMKPWLCVIKRPIDL</sequence>
<evidence type="ECO:0000313" key="1">
    <source>
        <dbReference type="EMBL" id="KAI9565757.1"/>
    </source>
</evidence>
<protein>
    <submittedName>
        <fullName evidence="1">Uncharacterized protein</fullName>
    </submittedName>
</protein>
<evidence type="ECO:0000313" key="2">
    <source>
        <dbReference type="Proteomes" id="UP000820818"/>
    </source>
</evidence>
<name>A0AAD5Q020_9CRUS</name>
<dbReference type="EMBL" id="WJBH02000001">
    <property type="protein sequence ID" value="KAI9565757.1"/>
    <property type="molecule type" value="Genomic_DNA"/>
</dbReference>
<keyword evidence="2" id="KW-1185">Reference proteome</keyword>
<reference evidence="1 2" key="1">
    <citation type="submission" date="2022-05" db="EMBL/GenBank/DDBJ databases">
        <title>A multi-omics perspective on studying reproductive biology in Daphnia sinensis.</title>
        <authorList>
            <person name="Jia J."/>
        </authorList>
    </citation>
    <scope>NUCLEOTIDE SEQUENCE [LARGE SCALE GENOMIC DNA]</scope>
    <source>
        <strain evidence="1 2">WSL</strain>
    </source>
</reference>
<proteinExistence type="predicted"/>
<gene>
    <name evidence="1" type="ORF">GHT06_009549</name>
</gene>